<dbReference type="Pfam" id="PF00276">
    <property type="entry name" value="Ribosomal_L23"/>
    <property type="match status" value="1"/>
</dbReference>
<organism evidence="5 6">
    <name type="scientific">Dimargaris verticillata</name>
    <dbReference type="NCBI Taxonomy" id="2761393"/>
    <lineage>
        <taxon>Eukaryota</taxon>
        <taxon>Fungi</taxon>
        <taxon>Fungi incertae sedis</taxon>
        <taxon>Zoopagomycota</taxon>
        <taxon>Kickxellomycotina</taxon>
        <taxon>Dimargaritomycetes</taxon>
        <taxon>Dimargaritales</taxon>
        <taxon>Dimargaritaceae</taxon>
        <taxon>Dimargaris</taxon>
    </lineage>
</organism>
<evidence type="ECO:0000256" key="4">
    <source>
        <dbReference type="ARBA" id="ARBA00039977"/>
    </source>
</evidence>
<keyword evidence="6" id="KW-1185">Reference proteome</keyword>
<keyword evidence="5" id="KW-0808">Transferase</keyword>
<dbReference type="GO" id="GO:0005762">
    <property type="term" value="C:mitochondrial large ribosomal subunit"/>
    <property type="evidence" value="ECO:0007669"/>
    <property type="project" value="TreeGrafter"/>
</dbReference>
<dbReference type="OrthoDB" id="275582at2759"/>
<dbReference type="PANTHER" id="PTHR12059:SF5">
    <property type="entry name" value="LARGE RIBOSOMAL SUBUNIT PROTEIN UL23M"/>
    <property type="match status" value="1"/>
</dbReference>
<dbReference type="AlphaFoldDB" id="A0A9W8EAN5"/>
<comment type="caution">
    <text evidence="5">The sequence shown here is derived from an EMBL/GenBank/DDBJ whole genome shotgun (WGS) entry which is preliminary data.</text>
</comment>
<dbReference type="Proteomes" id="UP001151582">
    <property type="component" value="Unassembled WGS sequence"/>
</dbReference>
<keyword evidence="2 5" id="KW-0689">Ribosomal protein</keyword>
<keyword evidence="3" id="KW-0687">Ribonucleoprotein</keyword>
<dbReference type="GO" id="GO:0032543">
    <property type="term" value="P:mitochondrial translation"/>
    <property type="evidence" value="ECO:0007669"/>
    <property type="project" value="TreeGrafter"/>
</dbReference>
<gene>
    <name evidence="5" type="primary">MRP20</name>
    <name evidence="5" type="ORF">H4R34_004977</name>
</gene>
<evidence type="ECO:0000313" key="6">
    <source>
        <dbReference type="Proteomes" id="UP001151582"/>
    </source>
</evidence>
<sequence length="154" mass="18015">MPFPQKIFGQQKVFFPNIIFRLVRSERLQPNQAAFKIPVNVNKLDVRDYLTHLYGVTVLDVRTVIYPGSKKFSRTSKETVKKPRVKKAIVTLAEEFKYPAAPNRDDFDGAFVDLSMKVQALKMRGWRIRSPLRKELAKLTKEKMDREEKEKEQS</sequence>
<dbReference type="SUPFAM" id="SSF54189">
    <property type="entry name" value="Ribosomal proteins S24e, L23 and L15e"/>
    <property type="match status" value="1"/>
</dbReference>
<accession>A0A9W8EAN5</accession>
<evidence type="ECO:0000256" key="3">
    <source>
        <dbReference type="ARBA" id="ARBA00023274"/>
    </source>
</evidence>
<reference evidence="5" key="1">
    <citation type="submission" date="2022-07" db="EMBL/GenBank/DDBJ databases">
        <title>Phylogenomic reconstructions and comparative analyses of Kickxellomycotina fungi.</title>
        <authorList>
            <person name="Reynolds N.K."/>
            <person name="Stajich J.E."/>
            <person name="Barry K."/>
            <person name="Grigoriev I.V."/>
            <person name="Crous P."/>
            <person name="Smith M.E."/>
        </authorList>
    </citation>
    <scope>NUCLEOTIDE SEQUENCE</scope>
    <source>
        <strain evidence="5">RSA 567</strain>
    </source>
</reference>
<protein>
    <recommendedName>
        <fullName evidence="4">Large ribosomal subunit protein uL23m</fullName>
    </recommendedName>
</protein>
<evidence type="ECO:0000256" key="1">
    <source>
        <dbReference type="ARBA" id="ARBA00006700"/>
    </source>
</evidence>
<dbReference type="GO" id="GO:0003735">
    <property type="term" value="F:structural constituent of ribosome"/>
    <property type="evidence" value="ECO:0007669"/>
    <property type="project" value="InterPro"/>
</dbReference>
<dbReference type="Gene3D" id="3.30.70.330">
    <property type="match status" value="1"/>
</dbReference>
<dbReference type="InterPro" id="IPR013025">
    <property type="entry name" value="Ribosomal_uL23-like"/>
</dbReference>
<dbReference type="GO" id="GO:0016740">
    <property type="term" value="F:transferase activity"/>
    <property type="evidence" value="ECO:0007669"/>
    <property type="project" value="UniProtKB-KW"/>
</dbReference>
<dbReference type="PANTHER" id="PTHR12059">
    <property type="entry name" value="RIBOSOMAL PROTEIN L23-RELATED"/>
    <property type="match status" value="1"/>
</dbReference>
<dbReference type="InterPro" id="IPR012678">
    <property type="entry name" value="Ribosomal_uL23/eL15/eS24_sf"/>
</dbReference>
<dbReference type="EMBL" id="JANBQB010000767">
    <property type="protein sequence ID" value="KAJ1973732.1"/>
    <property type="molecule type" value="Genomic_DNA"/>
</dbReference>
<evidence type="ECO:0000313" key="5">
    <source>
        <dbReference type="EMBL" id="KAJ1973732.1"/>
    </source>
</evidence>
<dbReference type="InterPro" id="IPR012677">
    <property type="entry name" value="Nucleotide-bd_a/b_plait_sf"/>
</dbReference>
<proteinExistence type="inferred from homology"/>
<evidence type="ECO:0000256" key="2">
    <source>
        <dbReference type="ARBA" id="ARBA00022980"/>
    </source>
</evidence>
<comment type="similarity">
    <text evidence="1">Belongs to the universal ribosomal protein uL23 family.</text>
</comment>
<name>A0A9W8EAN5_9FUNG</name>